<dbReference type="Proteomes" id="UP001148838">
    <property type="component" value="Unassembled WGS sequence"/>
</dbReference>
<evidence type="ECO:0000313" key="1">
    <source>
        <dbReference type="EMBL" id="KAJ4425355.1"/>
    </source>
</evidence>
<accession>A0ABQ8RUX7</accession>
<gene>
    <name evidence="1" type="ORF">ANN_27970</name>
</gene>
<name>A0ABQ8RUX7_PERAM</name>
<dbReference type="EMBL" id="JAJSOF020000043">
    <property type="protein sequence ID" value="KAJ4425355.1"/>
    <property type="molecule type" value="Genomic_DNA"/>
</dbReference>
<comment type="caution">
    <text evidence="1">The sequence shown here is derived from an EMBL/GenBank/DDBJ whole genome shotgun (WGS) entry which is preliminary data.</text>
</comment>
<proteinExistence type="predicted"/>
<evidence type="ECO:0000313" key="2">
    <source>
        <dbReference type="Proteomes" id="UP001148838"/>
    </source>
</evidence>
<sequence length="92" mass="11200">MTDKCAIRRTFLEYYEQHREIPTLKKLLFAIKDSIQFRGSNTTLWRLVKEMGFRFKKCKNFWSVLMERKDIVARRVAYLRAVRKNERGKINL</sequence>
<protein>
    <submittedName>
        <fullName evidence="1">Uncharacterized protein</fullName>
    </submittedName>
</protein>
<organism evidence="1 2">
    <name type="scientific">Periplaneta americana</name>
    <name type="common">American cockroach</name>
    <name type="synonym">Blatta americana</name>
    <dbReference type="NCBI Taxonomy" id="6978"/>
    <lineage>
        <taxon>Eukaryota</taxon>
        <taxon>Metazoa</taxon>
        <taxon>Ecdysozoa</taxon>
        <taxon>Arthropoda</taxon>
        <taxon>Hexapoda</taxon>
        <taxon>Insecta</taxon>
        <taxon>Pterygota</taxon>
        <taxon>Neoptera</taxon>
        <taxon>Polyneoptera</taxon>
        <taxon>Dictyoptera</taxon>
        <taxon>Blattodea</taxon>
        <taxon>Blattoidea</taxon>
        <taxon>Blattidae</taxon>
        <taxon>Blattinae</taxon>
        <taxon>Periplaneta</taxon>
    </lineage>
</organism>
<keyword evidence="2" id="KW-1185">Reference proteome</keyword>
<reference evidence="1 2" key="1">
    <citation type="journal article" date="2022" name="Allergy">
        <title>Genome assembly and annotation of Periplaneta americana reveal a comprehensive cockroach allergen profile.</title>
        <authorList>
            <person name="Wang L."/>
            <person name="Xiong Q."/>
            <person name="Saelim N."/>
            <person name="Wang L."/>
            <person name="Nong W."/>
            <person name="Wan A.T."/>
            <person name="Shi M."/>
            <person name="Liu X."/>
            <person name="Cao Q."/>
            <person name="Hui J.H.L."/>
            <person name="Sookrung N."/>
            <person name="Leung T.F."/>
            <person name="Tungtrongchitr A."/>
            <person name="Tsui S.K.W."/>
        </authorList>
    </citation>
    <scope>NUCLEOTIDE SEQUENCE [LARGE SCALE GENOMIC DNA]</scope>
    <source>
        <strain evidence="1">PWHHKU_190912</strain>
    </source>
</reference>